<evidence type="ECO:0000256" key="1">
    <source>
        <dbReference type="ARBA" id="ARBA00007806"/>
    </source>
</evidence>
<dbReference type="Gene3D" id="3.20.20.80">
    <property type="entry name" value="Glycosidases"/>
    <property type="match status" value="1"/>
</dbReference>
<dbReference type="InterPro" id="IPR051816">
    <property type="entry name" value="Glycosyl_Hydrolase_31"/>
</dbReference>
<sequence length="1117" mass="126869">MTSKSWPYTNYDGRPEDVQVQVTEAIVETDLLIVGAGPAGASLACFLGHHGLRGMVIAATPSTADTPRAHITNMAAMECLRDIGLEEECLQVAVKDNLTKQIYHVRSKYLFGCDGARSQVLRQLQIPLIKKPGQGLAINILVKAELGQIMENRMGNLHWVMRPDEEHPAFGWTSIVRMVDVYPFSFSEAGTSFNPSDEEYLKCVKDMIGDDTIPVEVLGVSKWFINETVAEYYSDGNVFCLGDAVHRHPPLNGLGSNTCIQDAYNLAWKIAYVLKGKANSGLLKSYSLERQPVGQSVITRANQGLRDHGPVWEALGMKDPSIEIRRKHFAELSEATPEGAARRARFQAAIEGTAHEFHGPRPSLPADPVLEHEVTTYPGSRLPHAWLNTKVPGKQFSTIDLAGQGKFCLLTGIGGERWKNATVKAAEAMGLDINVYSIGWGQDYEDVYFDWARRREVGESGLLLHSRTMLYSQGNRLVYRYDAEELWIEPWGPNALRIRSTKESQYPNPDELWALQHIKSSDPIINIEEKEASITNGSIRSTVTSRGKVIIYNSQGKILLEEYARHRLDISDPKCSAINIEAREFKPNPGGSSIHHLTMRFESQEKTEKIFGMGQYQQPYLDLKGLDLELAHRNSQASVPFALSSRGYGILWNNPSIGRAVLGRILSGDSPAEIVHRYAGVTGTVPMMPEYGLGFWQCKLRYQTQDELLGIAREYKRRDLPIDLIVIDFFHWPRQGDWRFDEKFWPDPDAMIQELKKMNIELMVSIWPTVDTRSENFDEMLEKGYLVRTDRGIRIVMDFEGDTIHFDSTNPRARKYIWEKAKKNYYDKGIRVFWLDEAEPEYTAYDFDNYRYHRGTNLSIGNTYPVEYARAFYEGMEASGQKNIVNLLRCAWAGSQKYGALVWSGDIASSWSSFRNQLTAGLNMGIAGIPWWTTDIGGFHGGDPADPAFRELFVRWFQWGTFCPVMRLHGDREPKQPKVGEGGGSTCLSGAPNEVWSYGEEVYKICKKYMNLREKMRDYTRRLMTEASENGSPVMRPLFYEFPDDKKAWEIEEQYMFGPKYLVCPIFKAETKNIKVYLPMGSDWWLNGHEIEKPWSGGQEIELACSIDTMPVFFRKY</sequence>
<comment type="similarity">
    <text evidence="1">Belongs to the glycosyl hydrolase 31 family.</text>
</comment>
<dbReference type="Pfam" id="PF01055">
    <property type="entry name" value="Glyco_hydro_31_2nd"/>
    <property type="match status" value="1"/>
</dbReference>
<dbReference type="InterPro" id="IPR000322">
    <property type="entry name" value="Glyco_hydro_31_TIM"/>
</dbReference>
<dbReference type="GO" id="GO:0071949">
    <property type="term" value="F:FAD binding"/>
    <property type="evidence" value="ECO:0007669"/>
    <property type="project" value="InterPro"/>
</dbReference>
<dbReference type="InterPro" id="IPR011013">
    <property type="entry name" value="Gal_mutarotase_sf_dom"/>
</dbReference>
<feature type="domain" description="Glycoside hydrolase family 31 TIM barrel" evidence="5">
    <location>
        <begin position="686"/>
        <end position="1020"/>
    </location>
</feature>
<accession>A0A395IWG1</accession>
<comment type="caution">
    <text evidence="9">The sequence shown here is derived from an EMBL/GenBank/DDBJ whole genome shotgun (WGS) entry which is preliminary data.</text>
</comment>
<organism evidence="9 10">
    <name type="scientific">Monilinia fructigena</name>
    <dbReference type="NCBI Taxonomy" id="38457"/>
    <lineage>
        <taxon>Eukaryota</taxon>
        <taxon>Fungi</taxon>
        <taxon>Dikarya</taxon>
        <taxon>Ascomycota</taxon>
        <taxon>Pezizomycotina</taxon>
        <taxon>Leotiomycetes</taxon>
        <taxon>Helotiales</taxon>
        <taxon>Sclerotiniaceae</taxon>
        <taxon>Monilinia</taxon>
    </lineage>
</organism>
<dbReference type="GO" id="GO:0004553">
    <property type="term" value="F:hydrolase activity, hydrolyzing O-glycosyl compounds"/>
    <property type="evidence" value="ECO:0007669"/>
    <property type="project" value="InterPro"/>
</dbReference>
<evidence type="ECO:0000256" key="2">
    <source>
        <dbReference type="ARBA" id="ARBA00022630"/>
    </source>
</evidence>
<dbReference type="InterPro" id="IPR017853">
    <property type="entry name" value="GH"/>
</dbReference>
<dbReference type="SUPFAM" id="SSF51445">
    <property type="entry name" value="(Trans)glycosidases"/>
    <property type="match status" value="1"/>
</dbReference>
<dbReference type="AlphaFoldDB" id="A0A395IWG1"/>
<evidence type="ECO:0000256" key="4">
    <source>
        <dbReference type="ARBA" id="ARBA00023002"/>
    </source>
</evidence>
<dbReference type="CDD" id="cd06591">
    <property type="entry name" value="GH31_xylosidase_XylS"/>
    <property type="match status" value="1"/>
</dbReference>
<dbReference type="Gene3D" id="3.30.9.10">
    <property type="entry name" value="D-Amino Acid Oxidase, subunit A, domain 2"/>
    <property type="match status" value="1"/>
</dbReference>
<dbReference type="Pfam" id="PF01494">
    <property type="entry name" value="FAD_binding_3"/>
    <property type="match status" value="1"/>
</dbReference>
<evidence type="ECO:0000259" key="8">
    <source>
        <dbReference type="Pfam" id="PF21365"/>
    </source>
</evidence>
<feature type="domain" description="FAD-binding" evidence="6">
    <location>
        <begin position="93"/>
        <end position="300"/>
    </location>
</feature>
<dbReference type="Pfam" id="PF13802">
    <property type="entry name" value="Gal_mutarotas_2"/>
    <property type="match status" value="1"/>
</dbReference>
<feature type="domain" description="Glycoside hydrolase family 31 N-terminal" evidence="7">
    <location>
        <begin position="488"/>
        <end position="656"/>
    </location>
</feature>
<dbReference type="EMBL" id="QKRW01000014">
    <property type="protein sequence ID" value="RAL64336.1"/>
    <property type="molecule type" value="Genomic_DNA"/>
</dbReference>
<dbReference type="InterPro" id="IPR036188">
    <property type="entry name" value="FAD/NAD-bd_sf"/>
</dbReference>
<reference evidence="9 10" key="1">
    <citation type="submission" date="2018-06" db="EMBL/GenBank/DDBJ databases">
        <title>Genome Sequence of the Brown Rot Fungal Pathogen Monilinia fructigena.</title>
        <authorList>
            <person name="Landi L."/>
            <person name="De Miccolis Angelini R.M."/>
            <person name="Pollastro S."/>
            <person name="Abate D."/>
            <person name="Faretra F."/>
            <person name="Romanazzi G."/>
        </authorList>
    </citation>
    <scope>NUCLEOTIDE SEQUENCE [LARGE SCALE GENOMIC DNA]</scope>
    <source>
        <strain evidence="9 10">Mfrg269</strain>
    </source>
</reference>
<dbReference type="OrthoDB" id="10070917at2759"/>
<evidence type="ECO:0000259" key="7">
    <source>
        <dbReference type="Pfam" id="PF13802"/>
    </source>
</evidence>
<dbReference type="Gene3D" id="2.60.40.1180">
    <property type="entry name" value="Golgi alpha-mannosidase II"/>
    <property type="match status" value="1"/>
</dbReference>
<dbReference type="GO" id="GO:0005975">
    <property type="term" value="P:carbohydrate metabolic process"/>
    <property type="evidence" value="ECO:0007669"/>
    <property type="project" value="InterPro"/>
</dbReference>
<dbReference type="PANTHER" id="PTHR43863:SF2">
    <property type="entry name" value="MALTASE-GLUCOAMYLASE"/>
    <property type="match status" value="1"/>
</dbReference>
<protein>
    <submittedName>
        <fullName evidence="9">Uncharacterized protein</fullName>
    </submittedName>
</protein>
<dbReference type="InterPro" id="IPR002938">
    <property type="entry name" value="FAD-bd"/>
</dbReference>
<dbReference type="GO" id="GO:0030246">
    <property type="term" value="F:carbohydrate binding"/>
    <property type="evidence" value="ECO:0007669"/>
    <property type="project" value="InterPro"/>
</dbReference>
<keyword evidence="4" id="KW-0560">Oxidoreductase</keyword>
<evidence type="ECO:0000256" key="3">
    <source>
        <dbReference type="ARBA" id="ARBA00022827"/>
    </source>
</evidence>
<proteinExistence type="inferred from homology"/>
<evidence type="ECO:0000259" key="6">
    <source>
        <dbReference type="Pfam" id="PF01494"/>
    </source>
</evidence>
<dbReference type="GO" id="GO:0016491">
    <property type="term" value="F:oxidoreductase activity"/>
    <property type="evidence" value="ECO:0007669"/>
    <property type="project" value="UniProtKB-KW"/>
</dbReference>
<dbReference type="InterPro" id="IPR025887">
    <property type="entry name" value="Glyco_hydro_31_N_dom"/>
</dbReference>
<dbReference type="Gene3D" id="2.60.40.1760">
    <property type="entry name" value="glycosyl hydrolase (family 31)"/>
    <property type="match status" value="1"/>
</dbReference>
<dbReference type="SUPFAM" id="SSF74650">
    <property type="entry name" value="Galactose mutarotase-like"/>
    <property type="match status" value="1"/>
</dbReference>
<dbReference type="Pfam" id="PF21365">
    <property type="entry name" value="Glyco_hydro_31_3rd"/>
    <property type="match status" value="1"/>
</dbReference>
<dbReference type="InterPro" id="IPR013780">
    <property type="entry name" value="Glyco_hydro_b"/>
</dbReference>
<gene>
    <name evidence="9" type="ORF">DID88_001812</name>
</gene>
<name>A0A395IWG1_9HELO</name>
<dbReference type="Gene3D" id="3.50.50.60">
    <property type="entry name" value="FAD/NAD(P)-binding domain"/>
    <property type="match status" value="2"/>
</dbReference>
<keyword evidence="3" id="KW-0274">FAD</keyword>
<dbReference type="SUPFAM" id="SSF51011">
    <property type="entry name" value="Glycosyl hydrolase domain"/>
    <property type="match status" value="1"/>
</dbReference>
<dbReference type="SUPFAM" id="SSF51905">
    <property type="entry name" value="FAD/NAD(P)-binding domain"/>
    <property type="match status" value="1"/>
</dbReference>
<dbReference type="PANTHER" id="PTHR43863">
    <property type="entry name" value="HYDROLASE, PUTATIVE (AFU_ORTHOLOGUE AFUA_1G03140)-RELATED"/>
    <property type="match status" value="1"/>
</dbReference>
<dbReference type="Gene3D" id="3.40.30.120">
    <property type="match status" value="1"/>
</dbReference>
<dbReference type="Proteomes" id="UP000249056">
    <property type="component" value="Unassembled WGS sequence"/>
</dbReference>
<dbReference type="CDD" id="cd14752">
    <property type="entry name" value="GH31_N"/>
    <property type="match status" value="1"/>
</dbReference>
<evidence type="ECO:0000259" key="5">
    <source>
        <dbReference type="Pfam" id="PF01055"/>
    </source>
</evidence>
<keyword evidence="2" id="KW-0285">Flavoprotein</keyword>
<feature type="domain" description="Glycosyl hydrolase family 31 C-terminal" evidence="8">
    <location>
        <begin position="1031"/>
        <end position="1116"/>
    </location>
</feature>
<dbReference type="InterPro" id="IPR048395">
    <property type="entry name" value="Glyco_hydro_31_C"/>
</dbReference>
<evidence type="ECO:0000313" key="9">
    <source>
        <dbReference type="EMBL" id="RAL64336.1"/>
    </source>
</evidence>
<keyword evidence="10" id="KW-1185">Reference proteome</keyword>
<evidence type="ECO:0000313" key="10">
    <source>
        <dbReference type="Proteomes" id="UP000249056"/>
    </source>
</evidence>